<reference evidence="2 3" key="1">
    <citation type="journal article" date="2018" name="PLoS ONE">
        <title>The draft genome of Kipferlia bialata reveals reductive genome evolution in fornicate parasites.</title>
        <authorList>
            <person name="Tanifuji G."/>
            <person name="Takabayashi S."/>
            <person name="Kume K."/>
            <person name="Takagi M."/>
            <person name="Nakayama T."/>
            <person name="Kamikawa R."/>
            <person name="Inagaki Y."/>
            <person name="Hashimoto T."/>
        </authorList>
    </citation>
    <scope>NUCLEOTIDE SEQUENCE [LARGE SCALE GENOMIC DNA]</scope>
    <source>
        <strain evidence="2">NY0173</strain>
    </source>
</reference>
<evidence type="ECO:0000313" key="2">
    <source>
        <dbReference type="EMBL" id="GIQ93086.1"/>
    </source>
</evidence>
<organism evidence="2 3">
    <name type="scientific">Kipferlia bialata</name>
    <dbReference type="NCBI Taxonomy" id="797122"/>
    <lineage>
        <taxon>Eukaryota</taxon>
        <taxon>Metamonada</taxon>
        <taxon>Carpediemonas-like organisms</taxon>
        <taxon>Kipferlia</taxon>
    </lineage>
</organism>
<proteinExistence type="predicted"/>
<comment type="caution">
    <text evidence="2">The sequence shown here is derived from an EMBL/GenBank/DDBJ whole genome shotgun (WGS) entry which is preliminary data.</text>
</comment>
<dbReference type="OrthoDB" id="425602at2759"/>
<dbReference type="EMBL" id="BDIP01011419">
    <property type="protein sequence ID" value="GIQ93086.1"/>
    <property type="molecule type" value="Genomic_DNA"/>
</dbReference>
<evidence type="ECO:0000256" key="1">
    <source>
        <dbReference type="SAM" id="MobiDB-lite"/>
    </source>
</evidence>
<feature type="non-terminal residue" evidence="2">
    <location>
        <position position="34"/>
    </location>
</feature>
<gene>
    <name evidence="2" type="ORF">KIPB_017299</name>
</gene>
<feature type="region of interest" description="Disordered" evidence="1">
    <location>
        <begin position="1"/>
        <end position="34"/>
    </location>
</feature>
<sequence length="34" mass="4002">MLPVRVEEAEKRSGYGDEIYEQRDTQATVKRAFE</sequence>
<feature type="compositionally biased region" description="Basic and acidic residues" evidence="1">
    <location>
        <begin position="1"/>
        <end position="24"/>
    </location>
</feature>
<evidence type="ECO:0000313" key="3">
    <source>
        <dbReference type="Proteomes" id="UP000265618"/>
    </source>
</evidence>
<accession>A0A9K3GSU2</accession>
<keyword evidence="3" id="KW-1185">Reference proteome</keyword>
<dbReference type="AlphaFoldDB" id="A0A9K3GSU2"/>
<dbReference type="Proteomes" id="UP000265618">
    <property type="component" value="Unassembled WGS sequence"/>
</dbReference>
<protein>
    <submittedName>
        <fullName evidence="2">Uncharacterized protein</fullName>
    </submittedName>
</protein>
<name>A0A9K3GSU2_9EUKA</name>